<sequence length="322" mass="35709">MFEQFILSLVIISHLSNSSQASAFLQSKEFFLVPTIIETSSAQQPVSEKLEWHLQKKIRTKALPPKKISNDTNPHIFSRTALVLDADTKEILWQKNPQIVQPIASITKLLNALVWLDHQGSDNSYTLTSKDDTPDGKDMNLPVGTQLSINDILHAALIASYNDAANALAHSSSLSDEEYLQAMNRKAQAIGMQNGQFVDFHGLSWQDTASAQDVALLAQSAFSQPEILKAATTPAYAITALNSDLKLHAYTTDQLLFDKDFDIIGGKTGYTEEAGYCLTVKAKEPKSNRTIIGVILGADTDEARFTEMKKLLNWTFQNYTWN</sequence>
<comment type="caution">
    <text evidence="11">The sequence shown here is derived from an EMBL/GenBank/DDBJ whole genome shotgun (WGS) entry which is preliminary data.</text>
</comment>
<dbReference type="InterPro" id="IPR018044">
    <property type="entry name" value="Peptidase_S11"/>
</dbReference>
<evidence type="ECO:0000259" key="10">
    <source>
        <dbReference type="Pfam" id="PF00768"/>
    </source>
</evidence>
<feature type="active site" description="Proton acceptor" evidence="7">
    <location>
        <position position="108"/>
    </location>
</feature>
<dbReference type="EMBL" id="MHKI01000006">
    <property type="protein sequence ID" value="OGY87770.1"/>
    <property type="molecule type" value="Genomic_DNA"/>
</dbReference>
<protein>
    <recommendedName>
        <fullName evidence="10">Peptidase S11 D-alanyl-D-alanine carboxypeptidase A N-terminal domain-containing protein</fullName>
    </recommendedName>
</protein>
<evidence type="ECO:0000256" key="1">
    <source>
        <dbReference type="ARBA" id="ARBA00007164"/>
    </source>
</evidence>
<dbReference type="GO" id="GO:0009002">
    <property type="term" value="F:serine-type D-Ala-D-Ala carboxypeptidase activity"/>
    <property type="evidence" value="ECO:0007669"/>
    <property type="project" value="InterPro"/>
</dbReference>
<dbReference type="SUPFAM" id="SSF56601">
    <property type="entry name" value="beta-lactamase/transpeptidase-like"/>
    <property type="match status" value="1"/>
</dbReference>
<dbReference type="PANTHER" id="PTHR21581:SF26">
    <property type="entry name" value="D-ALANYL-D-ALANINE ENDOPEPTIDASE"/>
    <property type="match status" value="1"/>
</dbReference>
<dbReference type="Pfam" id="PF00768">
    <property type="entry name" value="Peptidase_S11"/>
    <property type="match status" value="1"/>
</dbReference>
<dbReference type="GO" id="GO:0009252">
    <property type="term" value="P:peptidoglycan biosynthetic process"/>
    <property type="evidence" value="ECO:0007669"/>
    <property type="project" value="UniProtKB-KW"/>
</dbReference>
<evidence type="ECO:0000256" key="2">
    <source>
        <dbReference type="ARBA" id="ARBA00022729"/>
    </source>
</evidence>
<dbReference type="GO" id="GO:0071555">
    <property type="term" value="P:cell wall organization"/>
    <property type="evidence" value="ECO:0007669"/>
    <property type="project" value="UniProtKB-KW"/>
</dbReference>
<dbReference type="Gene3D" id="3.40.710.10">
    <property type="entry name" value="DD-peptidase/beta-lactamase superfamily"/>
    <property type="match status" value="1"/>
</dbReference>
<evidence type="ECO:0000256" key="6">
    <source>
        <dbReference type="ARBA" id="ARBA00023316"/>
    </source>
</evidence>
<evidence type="ECO:0000256" key="5">
    <source>
        <dbReference type="ARBA" id="ARBA00022984"/>
    </source>
</evidence>
<dbReference type="PRINTS" id="PR00725">
    <property type="entry name" value="DADACBPTASE1"/>
</dbReference>
<evidence type="ECO:0000256" key="3">
    <source>
        <dbReference type="ARBA" id="ARBA00022801"/>
    </source>
</evidence>
<dbReference type="GO" id="GO:0006508">
    <property type="term" value="P:proteolysis"/>
    <property type="evidence" value="ECO:0007669"/>
    <property type="project" value="InterPro"/>
</dbReference>
<comment type="similarity">
    <text evidence="1 9">Belongs to the peptidase S11 family.</text>
</comment>
<keyword evidence="4" id="KW-0133">Cell shape</keyword>
<evidence type="ECO:0000256" key="7">
    <source>
        <dbReference type="PIRSR" id="PIRSR618044-1"/>
    </source>
</evidence>
<keyword evidence="6" id="KW-0961">Cell wall biogenesis/degradation</keyword>
<keyword evidence="5" id="KW-0573">Peptidoglycan synthesis</keyword>
<evidence type="ECO:0000256" key="9">
    <source>
        <dbReference type="RuleBase" id="RU004016"/>
    </source>
</evidence>
<evidence type="ECO:0000313" key="11">
    <source>
        <dbReference type="EMBL" id="OGY87770.1"/>
    </source>
</evidence>
<keyword evidence="3" id="KW-0378">Hydrolase</keyword>
<dbReference type="PANTHER" id="PTHR21581">
    <property type="entry name" value="D-ALANYL-D-ALANINE CARBOXYPEPTIDASE"/>
    <property type="match status" value="1"/>
</dbReference>
<feature type="binding site" evidence="8">
    <location>
        <position position="267"/>
    </location>
    <ligand>
        <name>substrate</name>
    </ligand>
</feature>
<reference evidence="11 12" key="1">
    <citation type="journal article" date="2016" name="Nat. Commun.">
        <title>Thousands of microbial genomes shed light on interconnected biogeochemical processes in an aquifer system.</title>
        <authorList>
            <person name="Anantharaman K."/>
            <person name="Brown C.T."/>
            <person name="Hug L.A."/>
            <person name="Sharon I."/>
            <person name="Castelle C.J."/>
            <person name="Probst A.J."/>
            <person name="Thomas B.C."/>
            <person name="Singh A."/>
            <person name="Wilkins M.J."/>
            <person name="Karaoz U."/>
            <person name="Brodie E.L."/>
            <person name="Williams K.H."/>
            <person name="Hubbard S.S."/>
            <person name="Banfield J.F."/>
        </authorList>
    </citation>
    <scope>NUCLEOTIDE SEQUENCE [LARGE SCALE GENOMIC DNA]</scope>
</reference>
<dbReference type="InterPro" id="IPR012338">
    <property type="entry name" value="Beta-lactam/transpept-like"/>
</dbReference>
<dbReference type="GO" id="GO:0008360">
    <property type="term" value="P:regulation of cell shape"/>
    <property type="evidence" value="ECO:0007669"/>
    <property type="project" value="UniProtKB-KW"/>
</dbReference>
<organism evidence="11 12">
    <name type="scientific">Candidatus Kerfeldbacteria bacterium RIFOXYB2_FULL_38_14</name>
    <dbReference type="NCBI Taxonomy" id="1798547"/>
    <lineage>
        <taxon>Bacteria</taxon>
        <taxon>Candidatus Kerfeldiibacteriota</taxon>
    </lineage>
</organism>
<keyword evidence="2" id="KW-0732">Signal</keyword>
<feature type="domain" description="Peptidase S11 D-alanyl-D-alanine carboxypeptidase A N-terminal" evidence="10">
    <location>
        <begin position="72"/>
        <end position="300"/>
    </location>
</feature>
<feature type="active site" description="Acyl-ester intermediate" evidence="7">
    <location>
        <position position="105"/>
    </location>
</feature>
<dbReference type="Proteomes" id="UP000176420">
    <property type="component" value="Unassembled WGS sequence"/>
</dbReference>
<accession>A0A1G2BHK3</accession>
<evidence type="ECO:0000256" key="8">
    <source>
        <dbReference type="PIRSR" id="PIRSR618044-2"/>
    </source>
</evidence>
<feature type="active site" evidence="7">
    <location>
        <position position="160"/>
    </location>
</feature>
<dbReference type="AlphaFoldDB" id="A0A1G2BHK3"/>
<dbReference type="InterPro" id="IPR001967">
    <property type="entry name" value="Peptidase_S11_N"/>
</dbReference>
<proteinExistence type="inferred from homology"/>
<gene>
    <name evidence="11" type="ORF">A2319_05000</name>
</gene>
<evidence type="ECO:0000256" key="4">
    <source>
        <dbReference type="ARBA" id="ARBA00022960"/>
    </source>
</evidence>
<name>A0A1G2BHK3_9BACT</name>
<evidence type="ECO:0000313" key="12">
    <source>
        <dbReference type="Proteomes" id="UP000176420"/>
    </source>
</evidence>